<name>A0AAD5M8W7_PARTN</name>
<organism evidence="1 2">
    <name type="scientific">Parelaphostrongylus tenuis</name>
    <name type="common">Meningeal worm</name>
    <dbReference type="NCBI Taxonomy" id="148309"/>
    <lineage>
        <taxon>Eukaryota</taxon>
        <taxon>Metazoa</taxon>
        <taxon>Ecdysozoa</taxon>
        <taxon>Nematoda</taxon>
        <taxon>Chromadorea</taxon>
        <taxon>Rhabditida</taxon>
        <taxon>Rhabditina</taxon>
        <taxon>Rhabditomorpha</taxon>
        <taxon>Strongyloidea</taxon>
        <taxon>Metastrongylidae</taxon>
        <taxon>Parelaphostrongylus</taxon>
    </lineage>
</organism>
<keyword evidence="2" id="KW-1185">Reference proteome</keyword>
<gene>
    <name evidence="1" type="ORF">KIN20_011115</name>
</gene>
<proteinExistence type="predicted"/>
<accession>A0AAD5M8W7</accession>
<evidence type="ECO:0000313" key="2">
    <source>
        <dbReference type="Proteomes" id="UP001196413"/>
    </source>
</evidence>
<comment type="caution">
    <text evidence="1">The sequence shown here is derived from an EMBL/GenBank/DDBJ whole genome shotgun (WGS) entry which is preliminary data.</text>
</comment>
<dbReference type="EMBL" id="JAHQIW010002000">
    <property type="protein sequence ID" value="KAJ1354240.1"/>
    <property type="molecule type" value="Genomic_DNA"/>
</dbReference>
<dbReference type="AlphaFoldDB" id="A0AAD5M8W7"/>
<reference evidence="1" key="1">
    <citation type="submission" date="2021-06" db="EMBL/GenBank/DDBJ databases">
        <title>Parelaphostrongylus tenuis whole genome reference sequence.</title>
        <authorList>
            <person name="Garwood T.J."/>
            <person name="Larsen P.A."/>
            <person name="Fountain-Jones N.M."/>
            <person name="Garbe J.R."/>
            <person name="Macchietto M.G."/>
            <person name="Kania S.A."/>
            <person name="Gerhold R.W."/>
            <person name="Richards J.E."/>
            <person name="Wolf T.M."/>
        </authorList>
    </citation>
    <scope>NUCLEOTIDE SEQUENCE</scope>
    <source>
        <strain evidence="1">MNPRO001-30</strain>
        <tissue evidence="1">Meninges</tissue>
    </source>
</reference>
<dbReference type="Proteomes" id="UP001196413">
    <property type="component" value="Unassembled WGS sequence"/>
</dbReference>
<evidence type="ECO:0000313" key="1">
    <source>
        <dbReference type="EMBL" id="KAJ1354240.1"/>
    </source>
</evidence>
<sequence>MERGLASFTRSIRYSLPYFPDGFQADMENIFKILVCSLAIEKFLTFEHLIVRIDNDNLLMLFDNFHFHFTIFGQLHFYLESLR</sequence>
<protein>
    <submittedName>
        <fullName evidence="1">Uncharacterized protein</fullName>
    </submittedName>
</protein>